<evidence type="ECO:0000259" key="1">
    <source>
        <dbReference type="Pfam" id="PF13182"/>
    </source>
</evidence>
<keyword evidence="3" id="KW-1185">Reference proteome</keyword>
<sequence>MKAKFTGHDTFPLRYGWLFKAINHLNSNGKFSSSDEENIRHSIVELGVGKNMVKAIQYWAESSNIIKNERENGSYSHVISDNGVYLFGNGLDESGKDPYLELAGSIWLLHFWLNFNRDQLTAYRYFFNYANVQHFEKSKLVDDCYEDAKRLVKNEIGNSSTIKKDIDCFLNTYSKKLNTGTSKKSTKVDEDHFTSPLSELNLIQENGGGFYISNLSERPELPVEVFTFALLEFFKIETEESNVSTIDFDSLLTKPCSPGRIFRLSESGLGQKLDEIQEFTNKEVSWVDSLGLRQVNVSNTAKNNTINYLNNYYGKYNV</sequence>
<gene>
    <name evidence="2" type="ORF">O1D97_18750</name>
</gene>
<dbReference type="RefSeq" id="WP_269127731.1">
    <property type="nucleotide sequence ID" value="NZ_JAPUBN010000024.1"/>
</dbReference>
<organism evidence="2 3">
    <name type="scientific">Marinomonas phaeophyticola</name>
    <dbReference type="NCBI Taxonomy" id="3004091"/>
    <lineage>
        <taxon>Bacteria</taxon>
        <taxon>Pseudomonadati</taxon>
        <taxon>Pseudomonadota</taxon>
        <taxon>Gammaproteobacteria</taxon>
        <taxon>Oceanospirillales</taxon>
        <taxon>Oceanospirillaceae</taxon>
        <taxon>Marinomonas</taxon>
    </lineage>
</organism>
<proteinExistence type="predicted"/>
<dbReference type="InterPro" id="IPR025248">
    <property type="entry name" value="DUF4007"/>
</dbReference>
<comment type="caution">
    <text evidence="2">The sequence shown here is derived from an EMBL/GenBank/DDBJ whole genome shotgun (WGS) entry which is preliminary data.</text>
</comment>
<evidence type="ECO:0000313" key="3">
    <source>
        <dbReference type="Proteomes" id="UP001149719"/>
    </source>
</evidence>
<protein>
    <submittedName>
        <fullName evidence="2">DUF4007 family protein</fullName>
    </submittedName>
</protein>
<dbReference type="Pfam" id="PF13182">
    <property type="entry name" value="DUF4007"/>
    <property type="match status" value="1"/>
</dbReference>
<dbReference type="EMBL" id="JAPUBN010000024">
    <property type="protein sequence ID" value="MCZ2723593.1"/>
    <property type="molecule type" value="Genomic_DNA"/>
</dbReference>
<dbReference type="Proteomes" id="UP001149719">
    <property type="component" value="Unassembled WGS sequence"/>
</dbReference>
<feature type="domain" description="DUF4007" evidence="1">
    <location>
        <begin position="5"/>
        <end position="313"/>
    </location>
</feature>
<evidence type="ECO:0000313" key="2">
    <source>
        <dbReference type="EMBL" id="MCZ2723593.1"/>
    </source>
</evidence>
<name>A0ABT4JYY8_9GAMM</name>
<accession>A0ABT4JYY8</accession>
<reference evidence="2" key="1">
    <citation type="submission" date="2022-12" db="EMBL/GenBank/DDBJ databases">
        <title>Marinomonas 15G1-11 sp. nov, isolated from marine algae.</title>
        <authorList>
            <person name="Butt M."/>
            <person name="Choi D.G."/>
            <person name="Kim J.M."/>
            <person name="Lee J.K."/>
            <person name="Baek J.H."/>
            <person name="Jeon C.O."/>
        </authorList>
    </citation>
    <scope>NUCLEOTIDE SEQUENCE</scope>
    <source>
        <strain evidence="2">15G1-11</strain>
    </source>
</reference>